<organism evidence="2 3">
    <name type="scientific">Botryotinia narcissicola</name>
    <dbReference type="NCBI Taxonomy" id="278944"/>
    <lineage>
        <taxon>Eukaryota</taxon>
        <taxon>Fungi</taxon>
        <taxon>Dikarya</taxon>
        <taxon>Ascomycota</taxon>
        <taxon>Pezizomycotina</taxon>
        <taxon>Leotiomycetes</taxon>
        <taxon>Helotiales</taxon>
        <taxon>Sclerotiniaceae</taxon>
        <taxon>Botryotinia</taxon>
    </lineage>
</organism>
<accession>A0A4Z1J937</accession>
<dbReference type="EMBL" id="PQXJ01000032">
    <property type="protein sequence ID" value="TGO67992.1"/>
    <property type="molecule type" value="Genomic_DNA"/>
</dbReference>
<sequence>MDIDTQLGPLPEIRKRSRNLDSDSDEEEPQAQRARNDNPNSIPTFESEMAIDTPARNVMVPPRRMHPRVRFGRRMMSRQKQEQISSTFANIGAATPTPNSNLNPNPTQLAPVSSLPRVNRIVQASTTRQSPASTSQSRLYEEISDYDADTHENKRPPKRRRDERQNSVHTPDVPTEDWNGGIVSETTSSPISGALLAIETPPNQIASTRIDTPYIDLTLEDLSDEEEDAVLPAARSVLPTVQAPSVLNNQPHAKPTFVDLTFDDSSDDGERTTTMSQAYIGDKIVLVEEKSLEPFLPKPTTRFRNLLEDARTQKLHRLNKWHSPEHKYDVEFSRQLAVLGTSGNVYMAIIKKKPECNCYEGIEDILCVHIVFDGQLDITCGNCRAPWVWVGRELSFFIETAWNLQYDIDYKEAGYRSLSELLKSEVSEEGYFNVAELVGIAKTMEDDAEAHRSYQRVVHRWRLEMAGRSTTLLEEMGNFIYRYHPTVYDGVDDGFSDESNDGNSPRAMELGKYVEMNVGRVLQGLRAIDSEVFRDLHLL</sequence>
<name>A0A4Z1J937_9HELO</name>
<feature type="region of interest" description="Disordered" evidence="1">
    <location>
        <begin position="91"/>
        <end position="181"/>
    </location>
</feature>
<proteinExistence type="predicted"/>
<dbReference type="OrthoDB" id="2122982at2759"/>
<comment type="caution">
    <text evidence="2">The sequence shown here is derived from an EMBL/GenBank/DDBJ whole genome shotgun (WGS) entry which is preliminary data.</text>
</comment>
<feature type="compositionally biased region" description="Low complexity" evidence="1">
    <location>
        <begin position="95"/>
        <end position="107"/>
    </location>
</feature>
<protein>
    <submittedName>
        <fullName evidence="2">Uncharacterized protein</fullName>
    </submittedName>
</protein>
<keyword evidence="3" id="KW-1185">Reference proteome</keyword>
<feature type="compositionally biased region" description="Basic and acidic residues" evidence="1">
    <location>
        <begin position="148"/>
        <end position="166"/>
    </location>
</feature>
<feature type="compositionally biased region" description="Polar residues" evidence="1">
    <location>
        <begin position="122"/>
        <end position="138"/>
    </location>
</feature>
<evidence type="ECO:0000313" key="2">
    <source>
        <dbReference type="EMBL" id="TGO67992.1"/>
    </source>
</evidence>
<gene>
    <name evidence="2" type="ORF">BOTNAR_0032g00370</name>
</gene>
<dbReference type="AlphaFoldDB" id="A0A4Z1J937"/>
<evidence type="ECO:0000256" key="1">
    <source>
        <dbReference type="SAM" id="MobiDB-lite"/>
    </source>
</evidence>
<feature type="region of interest" description="Disordered" evidence="1">
    <location>
        <begin position="1"/>
        <end position="60"/>
    </location>
</feature>
<feature type="compositionally biased region" description="Basic and acidic residues" evidence="1">
    <location>
        <begin position="12"/>
        <end position="21"/>
    </location>
</feature>
<dbReference type="Proteomes" id="UP000297452">
    <property type="component" value="Unassembled WGS sequence"/>
</dbReference>
<dbReference type="STRING" id="278944.A0A4Z1J937"/>
<reference evidence="2 3" key="1">
    <citation type="submission" date="2017-12" db="EMBL/GenBank/DDBJ databases">
        <title>Comparative genomics of Botrytis spp.</title>
        <authorList>
            <person name="Valero-Jimenez C.A."/>
            <person name="Tapia P."/>
            <person name="Veloso J."/>
            <person name="Silva-Moreno E."/>
            <person name="Staats M."/>
            <person name="Valdes J.H."/>
            <person name="Van Kan J.A.L."/>
        </authorList>
    </citation>
    <scope>NUCLEOTIDE SEQUENCE [LARGE SCALE GENOMIC DNA]</scope>
    <source>
        <strain evidence="2 3">MUCL2120</strain>
    </source>
</reference>
<evidence type="ECO:0000313" key="3">
    <source>
        <dbReference type="Proteomes" id="UP000297452"/>
    </source>
</evidence>